<keyword evidence="1" id="KW-0472">Membrane</keyword>
<accession>A0A830F6K0</accession>
<name>A0A830F6K0_9EURY</name>
<feature type="transmembrane region" description="Helical" evidence="1">
    <location>
        <begin position="26"/>
        <end position="43"/>
    </location>
</feature>
<dbReference type="AlphaFoldDB" id="A0A830F6K0"/>
<evidence type="ECO:0000256" key="1">
    <source>
        <dbReference type="SAM" id="Phobius"/>
    </source>
</evidence>
<evidence type="ECO:0000313" key="2">
    <source>
        <dbReference type="EMBL" id="GGL68011.1"/>
    </source>
</evidence>
<feature type="transmembrane region" description="Helical" evidence="1">
    <location>
        <begin position="49"/>
        <end position="66"/>
    </location>
</feature>
<dbReference type="EMBL" id="BMPG01000004">
    <property type="protein sequence ID" value="GGL68011.1"/>
    <property type="molecule type" value="Genomic_DNA"/>
</dbReference>
<dbReference type="OrthoDB" id="269652at2157"/>
<reference evidence="2" key="1">
    <citation type="journal article" date="2014" name="Int. J. Syst. Evol. Microbiol.">
        <title>Complete genome sequence of Corynebacterium casei LMG S-19264T (=DSM 44701T), isolated from a smear-ripened cheese.</title>
        <authorList>
            <consortium name="US DOE Joint Genome Institute (JGI-PGF)"/>
            <person name="Walter F."/>
            <person name="Albersmeier A."/>
            <person name="Kalinowski J."/>
            <person name="Ruckert C."/>
        </authorList>
    </citation>
    <scope>NUCLEOTIDE SEQUENCE</scope>
    <source>
        <strain evidence="2">JCM 19596</strain>
    </source>
</reference>
<reference evidence="2" key="2">
    <citation type="submission" date="2020-09" db="EMBL/GenBank/DDBJ databases">
        <authorList>
            <person name="Sun Q."/>
            <person name="Ohkuma M."/>
        </authorList>
    </citation>
    <scope>NUCLEOTIDE SEQUENCE</scope>
    <source>
        <strain evidence="2">JCM 19596</strain>
    </source>
</reference>
<gene>
    <name evidence="2" type="ORF">GCM10009039_27490</name>
</gene>
<comment type="caution">
    <text evidence="2">The sequence shown here is derived from an EMBL/GenBank/DDBJ whole genome shotgun (WGS) entry which is preliminary data.</text>
</comment>
<keyword evidence="3" id="KW-1185">Reference proteome</keyword>
<protein>
    <submittedName>
        <fullName evidence="2">Uncharacterized protein</fullName>
    </submittedName>
</protein>
<keyword evidence="1" id="KW-1133">Transmembrane helix</keyword>
<dbReference type="RefSeq" id="WP_188979921.1">
    <property type="nucleotide sequence ID" value="NZ_BMPG01000004.1"/>
</dbReference>
<evidence type="ECO:0000313" key="3">
    <source>
        <dbReference type="Proteomes" id="UP000607197"/>
    </source>
</evidence>
<keyword evidence="1" id="KW-0812">Transmembrane</keyword>
<sequence>MSRPDEIHRSDAARAVVDRYHRRERALSALLVVVVVAVFLAAYVTLPTLYGLAVAALLILVARAPILHSRGTIRLRTDDDPDAVADAFTGPTPPVLAFQWGVADDITRADETTYHVSYLFGLRSVEMTVETTETTTEDGERRVTLDVAANDRPWATYTARIHVEGDATVVDVDYAGERRFGLRRLPQQLLTERYRDDALHAQGYTVLDRDAHFGVGR</sequence>
<dbReference type="Proteomes" id="UP000607197">
    <property type="component" value="Unassembled WGS sequence"/>
</dbReference>
<organism evidence="2 3">
    <name type="scientific">Halocalculus aciditolerans</name>
    <dbReference type="NCBI Taxonomy" id="1383812"/>
    <lineage>
        <taxon>Archaea</taxon>
        <taxon>Methanobacteriati</taxon>
        <taxon>Methanobacteriota</taxon>
        <taxon>Stenosarchaea group</taxon>
        <taxon>Halobacteria</taxon>
        <taxon>Halobacteriales</taxon>
        <taxon>Halobacteriaceae</taxon>
        <taxon>Halocalculus</taxon>
    </lineage>
</organism>
<proteinExistence type="predicted"/>